<feature type="region of interest" description="Disordered" evidence="22">
    <location>
        <begin position="1"/>
        <end position="300"/>
    </location>
</feature>
<keyword evidence="8" id="KW-0519">Myristate</keyword>
<dbReference type="AlphaFoldDB" id="A0A4W2BX58"/>
<feature type="compositionally biased region" description="Basic and acidic residues" evidence="22">
    <location>
        <begin position="183"/>
        <end position="196"/>
    </location>
</feature>
<feature type="domain" description="RING-type" evidence="23">
    <location>
        <begin position="493"/>
        <end position="533"/>
    </location>
</feature>
<evidence type="ECO:0000256" key="16">
    <source>
        <dbReference type="ARBA" id="ARBA00023288"/>
    </source>
</evidence>
<dbReference type="SUPFAM" id="SSF57850">
    <property type="entry name" value="RING/U-box"/>
    <property type="match status" value="1"/>
</dbReference>
<evidence type="ECO:0000256" key="3">
    <source>
        <dbReference type="ARBA" id="ARBA00004177"/>
    </source>
</evidence>
<dbReference type="EC" id="2.3.2.27" evidence="6"/>
<keyword evidence="12" id="KW-0833">Ubl conjugation pathway</keyword>
<reference evidence="24" key="2">
    <citation type="submission" date="2025-08" db="UniProtKB">
        <authorList>
            <consortium name="Ensembl"/>
        </authorList>
    </citation>
    <scope>IDENTIFICATION</scope>
</reference>
<evidence type="ECO:0000256" key="13">
    <source>
        <dbReference type="ARBA" id="ARBA00022833"/>
    </source>
</evidence>
<evidence type="ECO:0000256" key="11">
    <source>
        <dbReference type="ARBA" id="ARBA00022771"/>
    </source>
</evidence>
<dbReference type="Pfam" id="PF13639">
    <property type="entry name" value="zf-RING_2"/>
    <property type="match status" value="1"/>
</dbReference>
<dbReference type="GO" id="GO:0005764">
    <property type="term" value="C:lysosome"/>
    <property type="evidence" value="ECO:0007669"/>
    <property type="project" value="UniProtKB-SubCell"/>
</dbReference>
<keyword evidence="10" id="KW-0967">Endosome</keyword>
<dbReference type="PANTHER" id="PTHR46661">
    <property type="entry name" value="E3 UBIQUITIN-PROTEIN LIGASE ZNRF1-LIKE PROTEIN"/>
    <property type="match status" value="1"/>
</dbReference>
<evidence type="ECO:0000256" key="20">
    <source>
        <dbReference type="ARBA" id="ARBA00064385"/>
    </source>
</evidence>
<evidence type="ECO:0000313" key="25">
    <source>
        <dbReference type="Proteomes" id="UP000314981"/>
    </source>
</evidence>
<keyword evidence="11 21" id="KW-0863">Zinc-finger</keyword>
<dbReference type="Ensembl" id="ENSBIXT00000009014.1">
    <property type="protein sequence ID" value="ENSBIXP00000003869.1"/>
    <property type="gene ID" value="ENSBIXG00000010253.1"/>
</dbReference>
<keyword evidence="14" id="KW-0472">Membrane</keyword>
<feature type="compositionally biased region" description="Basic residues" evidence="22">
    <location>
        <begin position="138"/>
        <end position="148"/>
    </location>
</feature>
<protein>
    <recommendedName>
        <fullName evidence="17">E3 ubiquitin-protein ligase ZNRF1</fullName>
        <ecNumber evidence="6">2.3.2.27</ecNumber>
    </recommendedName>
    <alternativeName>
        <fullName evidence="18">RING-type E3 ubiquitin transferase ZNRF1</fullName>
    </alternativeName>
    <alternativeName>
        <fullName evidence="19">Zinc/RING finger protein 1</fullName>
    </alternativeName>
</protein>
<dbReference type="Proteomes" id="UP000314981">
    <property type="component" value="Chromosome 18"/>
</dbReference>
<feature type="compositionally biased region" description="Low complexity" evidence="22">
    <location>
        <begin position="210"/>
        <end position="226"/>
    </location>
</feature>
<dbReference type="Gene3D" id="3.30.40.10">
    <property type="entry name" value="Zinc/RING finger domain, C3HC4 (zinc finger)"/>
    <property type="match status" value="1"/>
</dbReference>
<keyword evidence="15" id="KW-0458">Lysosome</keyword>
<feature type="compositionally biased region" description="Low complexity" evidence="22">
    <location>
        <begin position="55"/>
        <end position="65"/>
    </location>
</feature>
<dbReference type="GO" id="GO:0061630">
    <property type="term" value="F:ubiquitin protein ligase activity"/>
    <property type="evidence" value="ECO:0007669"/>
    <property type="project" value="UniProtKB-EC"/>
</dbReference>
<feature type="compositionally biased region" description="Pro residues" evidence="22">
    <location>
        <begin position="227"/>
        <end position="243"/>
    </location>
</feature>
<keyword evidence="7" id="KW-0808">Transferase</keyword>
<keyword evidence="13" id="KW-0862">Zinc</keyword>
<dbReference type="CDD" id="cd16695">
    <property type="entry name" value="mRING-CH-C4HC2H_ZNRF2"/>
    <property type="match status" value="1"/>
</dbReference>
<evidence type="ECO:0000256" key="1">
    <source>
        <dbReference type="ARBA" id="ARBA00000900"/>
    </source>
</evidence>
<feature type="compositionally biased region" description="Gly residues" evidence="22">
    <location>
        <begin position="33"/>
        <end position="42"/>
    </location>
</feature>
<proteinExistence type="predicted"/>
<reference evidence="24 25" key="1">
    <citation type="submission" date="2018-11" db="EMBL/GenBank/DDBJ databases">
        <title>Haplotype-resolved cattle genomes.</title>
        <authorList>
            <person name="Low W.Y."/>
            <person name="Tearle R."/>
            <person name="Bickhart D.M."/>
            <person name="Rosen B.D."/>
            <person name="Koren S."/>
            <person name="Rhie A."/>
            <person name="Hiendleder S."/>
            <person name="Phillippy A.M."/>
            <person name="Smith T.P.L."/>
            <person name="Williams J.L."/>
        </authorList>
    </citation>
    <scope>NUCLEOTIDE SEQUENCE [LARGE SCALE GENOMIC DNA]</scope>
</reference>
<dbReference type="FunFam" id="3.30.40.10:FF:000235">
    <property type="entry name" value="E3 ubiquitin-protein ligase ZNRF1"/>
    <property type="match status" value="1"/>
</dbReference>
<comment type="pathway">
    <text evidence="5">Protein modification; protein ubiquitination.</text>
</comment>
<evidence type="ECO:0000256" key="14">
    <source>
        <dbReference type="ARBA" id="ARBA00023136"/>
    </source>
</evidence>
<keyword evidence="25" id="KW-1185">Reference proteome</keyword>
<dbReference type="PROSITE" id="PS50089">
    <property type="entry name" value="ZF_RING_2"/>
    <property type="match status" value="1"/>
</dbReference>
<comment type="subunit">
    <text evidence="20">Interacts with AKT1, GLUL and TUBB2A. Interacts with ZNRF2. Interacts (via its RING domain) with UBE2N. Interacts (when phosphorylated) with YWHAE.</text>
</comment>
<reference evidence="24" key="3">
    <citation type="submission" date="2025-09" db="UniProtKB">
        <authorList>
            <consortium name="Ensembl"/>
        </authorList>
    </citation>
    <scope>IDENTIFICATION</scope>
</reference>
<evidence type="ECO:0000256" key="8">
    <source>
        <dbReference type="ARBA" id="ARBA00022707"/>
    </source>
</evidence>
<dbReference type="InterPro" id="IPR001841">
    <property type="entry name" value="Znf_RING"/>
</dbReference>
<name>A0A4W2BX58_BOBOX</name>
<evidence type="ECO:0000256" key="5">
    <source>
        <dbReference type="ARBA" id="ARBA00004906"/>
    </source>
</evidence>
<feature type="region of interest" description="Disordered" evidence="22">
    <location>
        <begin position="339"/>
        <end position="368"/>
    </location>
</feature>
<evidence type="ECO:0000256" key="4">
    <source>
        <dbReference type="ARBA" id="ARBA00004371"/>
    </source>
</evidence>
<evidence type="ECO:0000256" key="19">
    <source>
        <dbReference type="ARBA" id="ARBA00042305"/>
    </source>
</evidence>
<evidence type="ECO:0000256" key="12">
    <source>
        <dbReference type="ARBA" id="ARBA00022786"/>
    </source>
</evidence>
<feature type="compositionally biased region" description="Basic and acidic residues" evidence="22">
    <location>
        <begin position="108"/>
        <end position="122"/>
    </location>
</feature>
<evidence type="ECO:0000259" key="23">
    <source>
        <dbReference type="PROSITE" id="PS50089"/>
    </source>
</evidence>
<keyword evidence="9" id="KW-0479">Metal-binding</keyword>
<evidence type="ECO:0000256" key="10">
    <source>
        <dbReference type="ARBA" id="ARBA00022753"/>
    </source>
</evidence>
<evidence type="ECO:0000256" key="22">
    <source>
        <dbReference type="SAM" id="MobiDB-lite"/>
    </source>
</evidence>
<dbReference type="InterPro" id="IPR013083">
    <property type="entry name" value="Znf_RING/FYVE/PHD"/>
</dbReference>
<dbReference type="GO" id="GO:0070936">
    <property type="term" value="P:protein K48-linked ubiquitination"/>
    <property type="evidence" value="ECO:0007669"/>
    <property type="project" value="TreeGrafter"/>
</dbReference>
<dbReference type="GO" id="GO:0008270">
    <property type="term" value="F:zinc ion binding"/>
    <property type="evidence" value="ECO:0007669"/>
    <property type="project" value="UniProtKB-KW"/>
</dbReference>
<dbReference type="STRING" id="30522.A0A4W2BX58"/>
<keyword evidence="16" id="KW-0449">Lipoprotein</keyword>
<evidence type="ECO:0000256" key="2">
    <source>
        <dbReference type="ARBA" id="ARBA00004170"/>
    </source>
</evidence>
<evidence type="ECO:0000256" key="18">
    <source>
        <dbReference type="ARBA" id="ARBA00042177"/>
    </source>
</evidence>
<evidence type="ECO:0000256" key="21">
    <source>
        <dbReference type="PROSITE-ProRule" id="PRU00175"/>
    </source>
</evidence>
<dbReference type="GO" id="GO:0043161">
    <property type="term" value="P:proteasome-mediated ubiquitin-dependent protein catabolic process"/>
    <property type="evidence" value="ECO:0007669"/>
    <property type="project" value="TreeGrafter"/>
</dbReference>
<accession>A0A4W2BX58</accession>
<evidence type="ECO:0000256" key="17">
    <source>
        <dbReference type="ARBA" id="ARBA00040227"/>
    </source>
</evidence>
<organism evidence="24 25">
    <name type="scientific">Bos indicus x Bos taurus</name>
    <name type="common">Hybrid cattle</name>
    <dbReference type="NCBI Taxonomy" id="30522"/>
    <lineage>
        <taxon>Eukaryota</taxon>
        <taxon>Metazoa</taxon>
        <taxon>Chordata</taxon>
        <taxon>Craniata</taxon>
        <taxon>Vertebrata</taxon>
        <taxon>Euteleostomi</taxon>
        <taxon>Mammalia</taxon>
        <taxon>Eutheria</taxon>
        <taxon>Laurasiatheria</taxon>
        <taxon>Artiodactyla</taxon>
        <taxon>Ruminantia</taxon>
        <taxon>Pecora</taxon>
        <taxon>Bovidae</taxon>
        <taxon>Bovinae</taxon>
        <taxon>Bos</taxon>
    </lineage>
</organism>
<dbReference type="SMART" id="SM00184">
    <property type="entry name" value="RING"/>
    <property type="match status" value="1"/>
</dbReference>
<feature type="compositionally biased region" description="Low complexity" evidence="22">
    <location>
        <begin position="251"/>
        <end position="265"/>
    </location>
</feature>
<comment type="catalytic activity">
    <reaction evidence="1">
        <text>S-ubiquitinyl-[E2 ubiquitin-conjugating enzyme]-L-cysteine + [acceptor protein]-L-lysine = [E2 ubiquitin-conjugating enzyme]-L-cysteine + N(6)-ubiquitinyl-[acceptor protein]-L-lysine.</text>
        <dbReference type="EC" id="2.3.2.27"/>
    </reaction>
</comment>
<dbReference type="GO" id="GO:0016020">
    <property type="term" value="C:membrane"/>
    <property type="evidence" value="ECO:0007669"/>
    <property type="project" value="UniProtKB-SubCell"/>
</dbReference>
<evidence type="ECO:0000313" key="24">
    <source>
        <dbReference type="Ensembl" id="ENSBIXP00000003869.1"/>
    </source>
</evidence>
<sequence>MTSCSRGLKGAASPLVLSPSGSGHSCPEAVGPGRAGRGGAGRAGRARRPRPVSPPGAARAAKGLTRGAGGGGAVAPARCRPPLSPRRRGAPASAARERAARPAGPARQGRERDASAASRDPRAAGAAARPGLGGPGRRPGRGVLRRHAPAPPPSSSGGRCWAGGLLPAAPGPREPGGGLGRAEPARRASPDREGKHAPGSGRLQPVVWVPSGSSLFPPFSLPLRSPFCPPPPPYASPALPPPLRTGGGSRPAGSRPAGARASMGGKQSTAARSRGPFPGVSTDDSAVPPPGGAPHFGHYRAGGGAMGLRSRSVSSVAGMGMDPSSAGGVSFGLYTPASRGAGDAERAPGSGGSASDSTYAHGNGYQETGGGHHRDGMLYLGSRASLADALPLHIAPRWFSSHSGAPRSRGYMSHTFPTPSVPGGSGNGRENESHMALLLSSSRADRQFLEGFKCPICSKSVASDEMEMHFIMCLSKPRLSYNDDVLTKDAGECVICLEELLQGDTIARLPCLCIYHKSCIDSWFEVNRSCPEHPAD</sequence>
<evidence type="ECO:0000256" key="7">
    <source>
        <dbReference type="ARBA" id="ARBA00022679"/>
    </source>
</evidence>
<dbReference type="PANTHER" id="PTHR46661:SF2">
    <property type="entry name" value="E3 UBIQUITIN-PROTEIN LIGASE ZNRF1"/>
    <property type="match status" value="1"/>
</dbReference>
<evidence type="ECO:0000256" key="9">
    <source>
        <dbReference type="ARBA" id="ARBA00022723"/>
    </source>
</evidence>
<dbReference type="InterPro" id="IPR051878">
    <property type="entry name" value="ZNRF_ubiq-protein_ligase"/>
</dbReference>
<comment type="subcellular location">
    <subcellularLocation>
        <location evidence="3">Endosome</location>
    </subcellularLocation>
    <subcellularLocation>
        <location evidence="4">Lysosome</location>
    </subcellularLocation>
    <subcellularLocation>
        <location evidence="2">Membrane</location>
        <topology evidence="2">Peripheral membrane protein</topology>
    </subcellularLocation>
</comment>
<dbReference type="GO" id="GO:0005768">
    <property type="term" value="C:endosome"/>
    <property type="evidence" value="ECO:0007669"/>
    <property type="project" value="UniProtKB-SubCell"/>
</dbReference>
<evidence type="ECO:0000256" key="6">
    <source>
        <dbReference type="ARBA" id="ARBA00012483"/>
    </source>
</evidence>
<evidence type="ECO:0000256" key="15">
    <source>
        <dbReference type="ARBA" id="ARBA00023228"/>
    </source>
</evidence>